<dbReference type="PANTHER" id="PTHR46858:SF13">
    <property type="entry name" value="E3 UBIQUITIN-PROTEIN LIGASE MDM2"/>
    <property type="match status" value="1"/>
</dbReference>
<proteinExistence type="predicted"/>
<dbReference type="AlphaFoldDB" id="A0A8C8RAV2"/>
<dbReference type="GO" id="GO:0008270">
    <property type="term" value="F:zinc ion binding"/>
    <property type="evidence" value="ECO:0007669"/>
    <property type="project" value="UniProtKB-KW"/>
</dbReference>
<dbReference type="GO" id="GO:0042802">
    <property type="term" value="F:identical protein binding"/>
    <property type="evidence" value="ECO:0007669"/>
    <property type="project" value="InterPro"/>
</dbReference>
<dbReference type="Proteomes" id="UP000694393">
    <property type="component" value="Unplaced"/>
</dbReference>
<feature type="compositionally biased region" description="Basic and acidic residues" evidence="4">
    <location>
        <begin position="105"/>
        <end position="116"/>
    </location>
</feature>
<dbReference type="Gene3D" id="3.30.40.10">
    <property type="entry name" value="Zinc/RING finger domain, C3HC4 (zinc finger)"/>
    <property type="match status" value="1"/>
</dbReference>
<reference evidence="6" key="1">
    <citation type="submission" date="2025-08" db="UniProtKB">
        <authorList>
            <consortium name="Ensembl"/>
        </authorList>
    </citation>
    <scope>IDENTIFICATION</scope>
</reference>
<dbReference type="Gene3D" id="1.10.245.10">
    <property type="entry name" value="SWIB/MDM2 domain"/>
    <property type="match status" value="1"/>
</dbReference>
<feature type="region of interest" description="Disordered" evidence="4">
    <location>
        <begin position="160"/>
        <end position="182"/>
    </location>
</feature>
<protein>
    <recommendedName>
        <fullName evidence="5">DM2 domain-containing protein</fullName>
    </recommendedName>
</protein>
<sequence>MCNTKMSSGQDGHLSASTIPPPLLLKLLKFAGAQKETFMKEVIFYLSQCIMSKQLYDEKQQHIVHCAYDLLGNLFGVPSFSVKEYRRVYSMISRNLITVSQQESPEAKTSENETRSQLETNIPKFDSKTSESQESEKYSQPSTPGSIYYSSQEACKELEEKRGRQQKGRYGTQPTLSSTEPRVMCQSRPKNGCIVHGQTGHLMSCFTCAWKLKKRNKACPVCRETIQMMLLTYFC</sequence>
<evidence type="ECO:0000256" key="3">
    <source>
        <dbReference type="ARBA" id="ARBA00022833"/>
    </source>
</evidence>
<dbReference type="GO" id="GO:0005634">
    <property type="term" value="C:nucleus"/>
    <property type="evidence" value="ECO:0007669"/>
    <property type="project" value="InterPro"/>
</dbReference>
<dbReference type="GO" id="GO:0043066">
    <property type="term" value="P:negative regulation of apoptotic process"/>
    <property type="evidence" value="ECO:0007669"/>
    <property type="project" value="InterPro"/>
</dbReference>
<feature type="compositionally biased region" description="Basic and acidic residues" evidence="4">
    <location>
        <begin position="125"/>
        <end position="137"/>
    </location>
</feature>
<feature type="region of interest" description="Disordered" evidence="4">
    <location>
        <begin position="101"/>
        <end position="147"/>
    </location>
</feature>
<dbReference type="GO" id="GO:0061630">
    <property type="term" value="F:ubiquitin protein ligase activity"/>
    <property type="evidence" value="ECO:0007669"/>
    <property type="project" value="InterPro"/>
</dbReference>
<dbReference type="Ensembl" id="ENSPCET00000002444.1">
    <property type="protein sequence ID" value="ENSPCEP00000002364.1"/>
    <property type="gene ID" value="ENSPCEG00000001895.1"/>
</dbReference>
<dbReference type="Pfam" id="PF13920">
    <property type="entry name" value="zf-C3HC4_3"/>
    <property type="match status" value="1"/>
</dbReference>
<dbReference type="GO" id="GO:0051726">
    <property type="term" value="P:regulation of cell cycle"/>
    <property type="evidence" value="ECO:0007669"/>
    <property type="project" value="InterPro"/>
</dbReference>
<accession>A0A8C8RAV2</accession>
<evidence type="ECO:0000256" key="1">
    <source>
        <dbReference type="ARBA" id="ARBA00022723"/>
    </source>
</evidence>
<evidence type="ECO:0000313" key="6">
    <source>
        <dbReference type="Ensembl" id="ENSPCEP00000002364.1"/>
    </source>
</evidence>
<dbReference type="PIRSF" id="PIRSF006748">
    <property type="entry name" value="p53_MDM_2/4"/>
    <property type="match status" value="1"/>
</dbReference>
<dbReference type="InterPro" id="IPR013083">
    <property type="entry name" value="Znf_RING/FYVE/PHD"/>
</dbReference>
<reference evidence="6" key="2">
    <citation type="submission" date="2025-09" db="UniProtKB">
        <authorList>
            <consortium name="Ensembl"/>
        </authorList>
    </citation>
    <scope>IDENTIFICATION</scope>
</reference>
<evidence type="ECO:0000259" key="5">
    <source>
        <dbReference type="PROSITE" id="PS51925"/>
    </source>
</evidence>
<keyword evidence="7" id="KW-1185">Reference proteome</keyword>
<keyword evidence="3" id="KW-0862">Zinc</keyword>
<dbReference type="PROSITE" id="PS51925">
    <property type="entry name" value="SWIB_MDM2"/>
    <property type="match status" value="1"/>
</dbReference>
<dbReference type="GO" id="GO:0002039">
    <property type="term" value="F:p53 binding"/>
    <property type="evidence" value="ECO:0007669"/>
    <property type="project" value="TreeGrafter"/>
</dbReference>
<dbReference type="InterPro" id="IPR044080">
    <property type="entry name" value="MDM2_mRING-HC-C2H2C4"/>
</dbReference>
<dbReference type="CDD" id="cd16783">
    <property type="entry name" value="mRING-HC-C2H2C4_MDM2"/>
    <property type="match status" value="1"/>
</dbReference>
<feature type="compositionally biased region" description="Polar residues" evidence="4">
    <location>
        <begin position="138"/>
        <end position="147"/>
    </location>
</feature>
<dbReference type="GO" id="GO:0010468">
    <property type="term" value="P:regulation of gene expression"/>
    <property type="evidence" value="ECO:0007669"/>
    <property type="project" value="TreeGrafter"/>
</dbReference>
<name>A0A8C8RAV2_9SAUR</name>
<evidence type="ECO:0000313" key="7">
    <source>
        <dbReference type="Proteomes" id="UP000694393"/>
    </source>
</evidence>
<evidence type="ECO:0000256" key="4">
    <source>
        <dbReference type="SAM" id="MobiDB-lite"/>
    </source>
</evidence>
<dbReference type="InterPro" id="IPR003121">
    <property type="entry name" value="SWIB_MDM2_domain"/>
</dbReference>
<keyword evidence="2" id="KW-0863">Zinc-finger</keyword>
<dbReference type="InterPro" id="IPR036885">
    <property type="entry name" value="SWIB_MDM2_dom_sf"/>
</dbReference>
<dbReference type="SUPFAM" id="SSF47592">
    <property type="entry name" value="SWIB/MDM2 domain"/>
    <property type="match status" value="1"/>
</dbReference>
<dbReference type="PANTHER" id="PTHR46858">
    <property type="entry name" value="OS05G0521000 PROTEIN"/>
    <property type="match status" value="1"/>
</dbReference>
<organism evidence="6 7">
    <name type="scientific">Pelusios castaneus</name>
    <name type="common">West African mud turtle</name>
    <dbReference type="NCBI Taxonomy" id="367368"/>
    <lineage>
        <taxon>Eukaryota</taxon>
        <taxon>Metazoa</taxon>
        <taxon>Chordata</taxon>
        <taxon>Craniata</taxon>
        <taxon>Vertebrata</taxon>
        <taxon>Euteleostomi</taxon>
        <taxon>Archelosauria</taxon>
        <taxon>Testudinata</taxon>
        <taxon>Testudines</taxon>
        <taxon>Pleurodira</taxon>
        <taxon>Pelomedusidae</taxon>
        <taxon>Pelusios</taxon>
    </lineage>
</organism>
<evidence type="ECO:0000256" key="2">
    <source>
        <dbReference type="ARBA" id="ARBA00022771"/>
    </source>
</evidence>
<dbReference type="GO" id="GO:0016567">
    <property type="term" value="P:protein ubiquitination"/>
    <property type="evidence" value="ECO:0007669"/>
    <property type="project" value="TreeGrafter"/>
</dbReference>
<feature type="domain" description="DM2" evidence="5">
    <location>
        <begin position="16"/>
        <end position="98"/>
    </location>
</feature>
<keyword evidence="1" id="KW-0479">Metal-binding</keyword>
<dbReference type="InterPro" id="IPR016495">
    <property type="entry name" value="p53_neg-reg_MDM_2/4"/>
</dbReference>